<organism evidence="1 2">
    <name type="scientific">Solimicrobium silvestre</name>
    <dbReference type="NCBI Taxonomy" id="2099400"/>
    <lineage>
        <taxon>Bacteria</taxon>
        <taxon>Pseudomonadati</taxon>
        <taxon>Pseudomonadota</taxon>
        <taxon>Betaproteobacteria</taxon>
        <taxon>Burkholderiales</taxon>
        <taxon>Oxalobacteraceae</taxon>
        <taxon>Solimicrobium</taxon>
    </lineage>
</organism>
<evidence type="ECO:0000313" key="2">
    <source>
        <dbReference type="Proteomes" id="UP000237839"/>
    </source>
</evidence>
<protein>
    <submittedName>
        <fullName evidence="1">Tetratricopeptide repeat</fullName>
    </submittedName>
</protein>
<dbReference type="Proteomes" id="UP000237839">
    <property type="component" value="Unassembled WGS sequence"/>
</dbReference>
<dbReference type="Gene3D" id="1.25.40.10">
    <property type="entry name" value="Tetratricopeptide repeat domain"/>
    <property type="match status" value="1"/>
</dbReference>
<keyword evidence="2" id="KW-1185">Reference proteome</keyword>
<dbReference type="AlphaFoldDB" id="A0A2S9GSW3"/>
<dbReference type="SUPFAM" id="SSF48452">
    <property type="entry name" value="TPR-like"/>
    <property type="match status" value="1"/>
</dbReference>
<comment type="caution">
    <text evidence="1">The sequence shown here is derived from an EMBL/GenBank/DDBJ whole genome shotgun (WGS) entry which is preliminary data.</text>
</comment>
<dbReference type="EMBL" id="PUGF01000035">
    <property type="protein sequence ID" value="PRC90795.1"/>
    <property type="molecule type" value="Genomic_DNA"/>
</dbReference>
<dbReference type="InterPro" id="IPR011990">
    <property type="entry name" value="TPR-like_helical_dom_sf"/>
</dbReference>
<name>A0A2S9GSW3_9BURK</name>
<gene>
    <name evidence="1" type="ORF">S2091_4458</name>
</gene>
<dbReference type="Pfam" id="PF13181">
    <property type="entry name" value="TPR_8"/>
    <property type="match status" value="1"/>
</dbReference>
<dbReference type="RefSeq" id="WP_105534187.1">
    <property type="nucleotide sequence ID" value="NZ_PUGF01000035.1"/>
</dbReference>
<evidence type="ECO:0000313" key="1">
    <source>
        <dbReference type="EMBL" id="PRC90795.1"/>
    </source>
</evidence>
<proteinExistence type="predicted"/>
<accession>A0A2S9GSW3</accession>
<dbReference type="OrthoDB" id="768046at2"/>
<reference evidence="1 2" key="1">
    <citation type="submission" date="2018-02" db="EMBL/GenBank/DDBJ databases">
        <title>Solimicrobium silvestre gen. nov., sp. nov., isolated from alpine forest soil.</title>
        <authorList>
            <person name="Margesin R."/>
            <person name="Albuquerque L."/>
            <person name="Zhang D.-C."/>
            <person name="Froufe H.J.C."/>
            <person name="Severino R."/>
            <person name="Roxo I."/>
            <person name="Egas C."/>
            <person name="Da Costa M.S."/>
        </authorList>
    </citation>
    <scope>NUCLEOTIDE SEQUENCE [LARGE SCALE GENOMIC DNA]</scope>
    <source>
        <strain evidence="1 2">S20-91</strain>
    </source>
</reference>
<sequence>MKKIILAIILCLSGITWSYGNNNLIDMTNKENIDLFNQHYKLGSEYLNGNVKLGDYDGKEIREKNRVDNLKKAIHEFDQCLEIKPDHWQSIFFKALAFQALGNHTASLSLMEQGIKLQPQNYVLYKEASLEAIHNHDISKALNYSKMATEVRKDDPQLLGNYAMNLLISGQDKESQQTIKYALSVAPDDRFNQKLQNIIKNVVSGKRSRPTVENVFN</sequence>
<dbReference type="InterPro" id="IPR019734">
    <property type="entry name" value="TPR_rpt"/>
</dbReference>